<dbReference type="PANTHER" id="PTHR46913:SF19">
    <property type="entry name" value="RING-TYPE E3 UBIQUITIN TRANSFERASE"/>
    <property type="match status" value="1"/>
</dbReference>
<dbReference type="InterPro" id="IPR001841">
    <property type="entry name" value="Znf_RING"/>
</dbReference>
<comment type="catalytic activity">
    <reaction evidence="1">
        <text>S-ubiquitinyl-[E2 ubiquitin-conjugating enzyme]-L-cysteine + [acceptor protein]-L-lysine = [E2 ubiquitin-conjugating enzyme]-L-cysteine + N(6)-ubiquitinyl-[acceptor protein]-L-lysine.</text>
        <dbReference type="EC" id="2.3.2.27"/>
    </reaction>
</comment>
<gene>
    <name evidence="12" type="ORF">OLEA9_A010349</name>
</gene>
<keyword evidence="5" id="KW-0479">Metal-binding</keyword>
<evidence type="ECO:0000313" key="13">
    <source>
        <dbReference type="Proteomes" id="UP000594638"/>
    </source>
</evidence>
<keyword evidence="13" id="KW-1185">Reference proteome</keyword>
<dbReference type="InterPro" id="IPR013083">
    <property type="entry name" value="Znf_RING/FYVE/PHD"/>
</dbReference>
<dbReference type="AlphaFoldDB" id="A0A8S0S1C8"/>
<dbReference type="SUPFAM" id="SSF57850">
    <property type="entry name" value="RING/U-box"/>
    <property type="match status" value="1"/>
</dbReference>
<comment type="pathway">
    <text evidence="2">Protein modification; protein ubiquitination.</text>
</comment>
<dbReference type="GO" id="GO:0016567">
    <property type="term" value="P:protein ubiquitination"/>
    <property type="evidence" value="ECO:0007669"/>
    <property type="project" value="InterPro"/>
</dbReference>
<sequence length="349" mass="39114">MAFHHRKFLSIDKKPKDEKKYATCDTCYVYFSPPPPQLPLSQPPLLPPPLPRPPLPPPASPKYHMPTILVLVICVLGATFIVISYLSIRRYRLRNSRRNNSGPLENSAREDFIDEDQGPVVDHPIWYIRTVGLHQSIIDSIAVFKYKSGEGLIEGTDCSICLTGFQENESLRLLPKCSHAFHVPCIDTWLRSNKHCPLCRAPIVSNTNAADQTNEMDSHSSNLGSQEEEQIIEEHEVAVNLTGETRIGAENIGVSINARGGKGHVLSDLADHRATMDRTLQQTVRRSISMDFSSTSMIRNAANGRANKEEQNPYVASSIYRPIKSHSYRCSIQKVSVSMKRSFSFNSNT</sequence>
<organism evidence="12 13">
    <name type="scientific">Olea europaea subsp. europaea</name>
    <dbReference type="NCBI Taxonomy" id="158383"/>
    <lineage>
        <taxon>Eukaryota</taxon>
        <taxon>Viridiplantae</taxon>
        <taxon>Streptophyta</taxon>
        <taxon>Embryophyta</taxon>
        <taxon>Tracheophyta</taxon>
        <taxon>Spermatophyta</taxon>
        <taxon>Magnoliopsida</taxon>
        <taxon>eudicotyledons</taxon>
        <taxon>Gunneridae</taxon>
        <taxon>Pentapetalae</taxon>
        <taxon>asterids</taxon>
        <taxon>lamiids</taxon>
        <taxon>Lamiales</taxon>
        <taxon>Oleaceae</taxon>
        <taxon>Oleeae</taxon>
        <taxon>Olea</taxon>
    </lineage>
</organism>
<dbReference type="OrthoDB" id="9984778at2759"/>
<protein>
    <recommendedName>
        <fullName evidence="3">RING-type E3 ubiquitin transferase</fullName>
        <ecNumber evidence="3">2.3.2.27</ecNumber>
    </recommendedName>
</protein>
<evidence type="ECO:0000256" key="4">
    <source>
        <dbReference type="ARBA" id="ARBA00022679"/>
    </source>
</evidence>
<dbReference type="Proteomes" id="UP000594638">
    <property type="component" value="Unassembled WGS sequence"/>
</dbReference>
<dbReference type="GO" id="GO:0061630">
    <property type="term" value="F:ubiquitin protein ligase activity"/>
    <property type="evidence" value="ECO:0007669"/>
    <property type="project" value="UniProtKB-EC"/>
</dbReference>
<dbReference type="GO" id="GO:0008270">
    <property type="term" value="F:zinc ion binding"/>
    <property type="evidence" value="ECO:0007669"/>
    <property type="project" value="UniProtKB-KW"/>
</dbReference>
<keyword evidence="8" id="KW-0862">Zinc</keyword>
<keyword evidence="6 9" id="KW-0863">Zinc-finger</keyword>
<dbReference type="PANTHER" id="PTHR46913">
    <property type="entry name" value="RING-H2 FINGER PROTEIN ATL16"/>
    <property type="match status" value="1"/>
</dbReference>
<keyword evidence="7" id="KW-0833">Ubl conjugation pathway</keyword>
<accession>A0A8S0S1C8</accession>
<dbReference type="PROSITE" id="PS50089">
    <property type="entry name" value="ZF_RING_2"/>
    <property type="match status" value="1"/>
</dbReference>
<keyword evidence="4" id="KW-0808">Transferase</keyword>
<evidence type="ECO:0000259" key="11">
    <source>
        <dbReference type="PROSITE" id="PS50089"/>
    </source>
</evidence>
<evidence type="ECO:0000256" key="5">
    <source>
        <dbReference type="ARBA" id="ARBA00022723"/>
    </source>
</evidence>
<dbReference type="EMBL" id="CACTIH010003840">
    <property type="protein sequence ID" value="CAA2986079.1"/>
    <property type="molecule type" value="Genomic_DNA"/>
</dbReference>
<evidence type="ECO:0000256" key="6">
    <source>
        <dbReference type="ARBA" id="ARBA00022771"/>
    </source>
</evidence>
<keyword evidence="10" id="KW-0812">Transmembrane</keyword>
<dbReference type="Gene3D" id="3.30.40.10">
    <property type="entry name" value="Zinc/RING finger domain, C3HC4 (zinc finger)"/>
    <property type="match status" value="1"/>
</dbReference>
<name>A0A8S0S1C8_OLEEU</name>
<proteinExistence type="predicted"/>
<dbReference type="EC" id="2.3.2.27" evidence="3"/>
<dbReference type="Pfam" id="PF13639">
    <property type="entry name" value="zf-RING_2"/>
    <property type="match status" value="1"/>
</dbReference>
<keyword evidence="10" id="KW-1133">Transmembrane helix</keyword>
<reference evidence="12 13" key="1">
    <citation type="submission" date="2019-12" db="EMBL/GenBank/DDBJ databases">
        <authorList>
            <person name="Alioto T."/>
            <person name="Alioto T."/>
            <person name="Gomez Garrido J."/>
        </authorList>
    </citation>
    <scope>NUCLEOTIDE SEQUENCE [LARGE SCALE GENOMIC DNA]</scope>
</reference>
<dbReference type="Gramene" id="OE9A010349T1">
    <property type="protein sequence ID" value="OE9A010349C1"/>
    <property type="gene ID" value="OE9A010349"/>
</dbReference>
<dbReference type="InterPro" id="IPR044600">
    <property type="entry name" value="ATL1/ATL16-like"/>
</dbReference>
<evidence type="ECO:0000256" key="3">
    <source>
        <dbReference type="ARBA" id="ARBA00012483"/>
    </source>
</evidence>
<keyword evidence="10" id="KW-0472">Membrane</keyword>
<evidence type="ECO:0000256" key="7">
    <source>
        <dbReference type="ARBA" id="ARBA00022786"/>
    </source>
</evidence>
<evidence type="ECO:0000256" key="1">
    <source>
        <dbReference type="ARBA" id="ARBA00000900"/>
    </source>
</evidence>
<comment type="caution">
    <text evidence="12">The sequence shown here is derived from an EMBL/GenBank/DDBJ whole genome shotgun (WGS) entry which is preliminary data.</text>
</comment>
<evidence type="ECO:0000256" key="10">
    <source>
        <dbReference type="SAM" id="Phobius"/>
    </source>
</evidence>
<evidence type="ECO:0000256" key="9">
    <source>
        <dbReference type="PROSITE-ProRule" id="PRU00175"/>
    </source>
</evidence>
<dbReference type="CDD" id="cd16461">
    <property type="entry name" value="RING-H2_EL5-like"/>
    <property type="match status" value="1"/>
</dbReference>
<evidence type="ECO:0000313" key="12">
    <source>
        <dbReference type="EMBL" id="CAA2986079.1"/>
    </source>
</evidence>
<dbReference type="SMART" id="SM00184">
    <property type="entry name" value="RING"/>
    <property type="match status" value="1"/>
</dbReference>
<feature type="transmembrane region" description="Helical" evidence="10">
    <location>
        <begin position="63"/>
        <end position="88"/>
    </location>
</feature>
<evidence type="ECO:0000256" key="8">
    <source>
        <dbReference type="ARBA" id="ARBA00022833"/>
    </source>
</evidence>
<dbReference type="SMART" id="SM01197">
    <property type="entry name" value="FANCL_C"/>
    <property type="match status" value="1"/>
</dbReference>
<evidence type="ECO:0000256" key="2">
    <source>
        <dbReference type="ARBA" id="ARBA00004906"/>
    </source>
</evidence>
<feature type="domain" description="RING-type" evidence="11">
    <location>
        <begin position="158"/>
        <end position="200"/>
    </location>
</feature>